<dbReference type="AlphaFoldDB" id="A0A2M6WUA9"/>
<dbReference type="EMBL" id="PFAM01000005">
    <property type="protein sequence ID" value="PIT96377.1"/>
    <property type="molecule type" value="Genomic_DNA"/>
</dbReference>
<feature type="non-terminal residue" evidence="3">
    <location>
        <position position="94"/>
    </location>
</feature>
<evidence type="ECO:0000313" key="3">
    <source>
        <dbReference type="EMBL" id="PIT96377.1"/>
    </source>
</evidence>
<name>A0A2M6WUA9_9BACT</name>
<evidence type="ECO:0000313" key="4">
    <source>
        <dbReference type="Proteomes" id="UP000228533"/>
    </source>
</evidence>
<dbReference type="InterPro" id="IPR011871">
    <property type="entry name" value="Fib_succ_major"/>
</dbReference>
<evidence type="ECO:0000259" key="2">
    <source>
        <dbReference type="Pfam" id="PF09603"/>
    </source>
</evidence>
<organism evidence="3 4">
    <name type="scientific">Candidatus Falkowbacteria bacterium CG10_big_fil_rev_8_21_14_0_10_37_14</name>
    <dbReference type="NCBI Taxonomy" id="1974561"/>
    <lineage>
        <taxon>Bacteria</taxon>
        <taxon>Candidatus Falkowiibacteriota</taxon>
    </lineage>
</organism>
<feature type="non-terminal residue" evidence="3">
    <location>
        <position position="1"/>
    </location>
</feature>
<feature type="region of interest" description="Disordered" evidence="1">
    <location>
        <begin position="53"/>
        <end position="76"/>
    </location>
</feature>
<proteinExistence type="predicted"/>
<comment type="caution">
    <text evidence="3">The sequence shown here is derived from an EMBL/GenBank/DDBJ whole genome shotgun (WGS) entry which is preliminary data.</text>
</comment>
<sequence length="94" mass="10115">QFTAYTGSGANAKRQGICPVGWHIPSDKEFATLENYLDPVINDGTNYFADQMGTSGTTGWRPTTVNVTTNPSRKMKSARTALGSLSVGIPTNIY</sequence>
<reference evidence="4" key="1">
    <citation type="submission" date="2017-09" db="EMBL/GenBank/DDBJ databases">
        <title>Depth-based differentiation of microbial function through sediment-hosted aquifers and enrichment of novel symbionts in the deep terrestrial subsurface.</title>
        <authorList>
            <person name="Probst A.J."/>
            <person name="Ladd B."/>
            <person name="Jarett J.K."/>
            <person name="Geller-Mcgrath D.E."/>
            <person name="Sieber C.M.K."/>
            <person name="Emerson J.B."/>
            <person name="Anantharaman K."/>
            <person name="Thomas B.C."/>
            <person name="Malmstrom R."/>
            <person name="Stieglmeier M."/>
            <person name="Klingl A."/>
            <person name="Woyke T."/>
            <person name="Ryan C.M."/>
            <person name="Banfield J.F."/>
        </authorList>
    </citation>
    <scope>NUCLEOTIDE SEQUENCE [LARGE SCALE GENOMIC DNA]</scope>
</reference>
<dbReference type="Pfam" id="PF09603">
    <property type="entry name" value="Fib_succ_major"/>
    <property type="match status" value="1"/>
</dbReference>
<dbReference type="Proteomes" id="UP000228533">
    <property type="component" value="Unassembled WGS sequence"/>
</dbReference>
<feature type="domain" description="Fibrobacter succinogenes major paralogous" evidence="2">
    <location>
        <begin position="9"/>
        <end position="42"/>
    </location>
</feature>
<protein>
    <recommendedName>
        <fullName evidence="2">Fibrobacter succinogenes major paralogous domain-containing protein</fullName>
    </recommendedName>
</protein>
<evidence type="ECO:0000256" key="1">
    <source>
        <dbReference type="SAM" id="MobiDB-lite"/>
    </source>
</evidence>
<gene>
    <name evidence="3" type="ORF">COT94_00750</name>
</gene>
<accession>A0A2M6WUA9</accession>
<feature type="compositionally biased region" description="Polar residues" evidence="1">
    <location>
        <begin position="53"/>
        <end position="72"/>
    </location>
</feature>